<dbReference type="RefSeq" id="XP_004525675.1">
    <property type="nucleotide sequence ID" value="XM_004525618.3"/>
</dbReference>
<dbReference type="KEGG" id="ccat:101459770"/>
<reference evidence="2" key="2">
    <citation type="journal article" date="2014" name="BMC Genomics">
        <title>A genomic perspective to assessing quality of mass-reared SIT flies used in Mediterranean fruit fly (Ceratitis capitata) eradication in California.</title>
        <authorList>
            <person name="Calla B."/>
            <person name="Hall B."/>
            <person name="Hou S."/>
            <person name="Geib S.M."/>
        </authorList>
    </citation>
    <scope>NUCLEOTIDE SEQUENCE</scope>
</reference>
<dbReference type="GeneID" id="101459770"/>
<evidence type="ECO:0000256" key="1">
    <source>
        <dbReference type="SAM" id="SignalP"/>
    </source>
</evidence>
<dbReference type="EMBL" id="GAMC01001871">
    <property type="protein sequence ID" value="JAC04685.1"/>
    <property type="molecule type" value="mRNA"/>
</dbReference>
<feature type="signal peptide" evidence="1">
    <location>
        <begin position="1"/>
        <end position="22"/>
    </location>
</feature>
<sequence length="215" mass="23348">MLQHKSALYLCLAVTLSYAANAALLPRYAPPQYYHYPTPRRQLTIPVAVPQQQQYTRYVQQTNYVQPQQQQQEQQYQSTKSYYQQQVQQAANVVQKFSAPALENAAFTSALTNQGYTYGGNGHASTISAARALPSALTLPASIAAEVAAEESNTNAAAAGAIDSSDSSINLKLPLPINIAPIKVQPLPLQAGASFSELANAVTSYGTVYPQRKRR</sequence>
<reference evidence="2" key="1">
    <citation type="submission" date="2013-07" db="EMBL/GenBank/DDBJ databases">
        <authorList>
            <person name="Geib S."/>
        </authorList>
    </citation>
    <scope>NUCLEOTIDE SEQUENCE</scope>
</reference>
<organism evidence="2">
    <name type="scientific">Ceratitis capitata</name>
    <name type="common">Mediterranean fruit fly</name>
    <name type="synonym">Tephritis capitata</name>
    <dbReference type="NCBI Taxonomy" id="7213"/>
    <lineage>
        <taxon>Eukaryota</taxon>
        <taxon>Metazoa</taxon>
        <taxon>Ecdysozoa</taxon>
        <taxon>Arthropoda</taxon>
        <taxon>Hexapoda</taxon>
        <taxon>Insecta</taxon>
        <taxon>Pterygota</taxon>
        <taxon>Neoptera</taxon>
        <taxon>Endopterygota</taxon>
        <taxon>Diptera</taxon>
        <taxon>Brachycera</taxon>
        <taxon>Muscomorpha</taxon>
        <taxon>Tephritoidea</taxon>
        <taxon>Tephritidae</taxon>
        <taxon>Ceratitis</taxon>
        <taxon>Ceratitis</taxon>
    </lineage>
</organism>
<accession>W8CDI8</accession>
<dbReference type="OrthoDB" id="8033611at2759"/>
<protein>
    <submittedName>
        <fullName evidence="2">Uncharacterized protein</fullName>
    </submittedName>
</protein>
<feature type="chain" id="PRO_5004907189" evidence="1">
    <location>
        <begin position="23"/>
        <end position="215"/>
    </location>
</feature>
<name>W8CDI8_CERCA</name>
<proteinExistence type="evidence at transcript level"/>
<evidence type="ECO:0000313" key="2">
    <source>
        <dbReference type="EMBL" id="JAC04685.1"/>
    </source>
</evidence>
<dbReference type="AlphaFoldDB" id="W8CDI8"/>
<keyword evidence="1" id="KW-0732">Signal</keyword>